<evidence type="ECO:0000259" key="15">
    <source>
        <dbReference type="Pfam" id="PF04116"/>
    </source>
</evidence>
<evidence type="ECO:0000256" key="3">
    <source>
        <dbReference type="ARBA" id="ARBA00022516"/>
    </source>
</evidence>
<reference evidence="16" key="1">
    <citation type="submission" date="2023-01" db="EMBL/GenBank/DDBJ databases">
        <title>The diversity of Class Acidimicrobiia in South China Sea sediment environments and the proposal of Iamia marina sp. nov., a novel species of the genus Iamia.</title>
        <authorList>
            <person name="He Y."/>
            <person name="Tian X."/>
        </authorList>
    </citation>
    <scope>NUCLEOTIDE SEQUENCE</scope>
    <source>
        <strain evidence="16">DSM 19957</strain>
    </source>
</reference>
<dbReference type="GO" id="GO:0080132">
    <property type="term" value="F:fatty acid 2-hydroxylase activity"/>
    <property type="evidence" value="ECO:0007669"/>
    <property type="project" value="InterPro"/>
</dbReference>
<proteinExistence type="predicted"/>
<keyword evidence="9 14" id="KW-1133">Transmembrane helix</keyword>
<evidence type="ECO:0000256" key="11">
    <source>
        <dbReference type="ARBA" id="ARBA00023098"/>
    </source>
</evidence>
<keyword evidence="3" id="KW-0444">Lipid biosynthesis</keyword>
<feature type="transmembrane region" description="Helical" evidence="14">
    <location>
        <begin position="80"/>
        <end position="100"/>
    </location>
</feature>
<evidence type="ECO:0000256" key="4">
    <source>
        <dbReference type="ARBA" id="ARBA00022692"/>
    </source>
</evidence>
<comment type="cofactor">
    <cofactor evidence="1">
        <name>Zn(2+)</name>
        <dbReference type="ChEBI" id="CHEBI:29105"/>
    </cofactor>
</comment>
<dbReference type="AlphaFoldDB" id="A0AAE9Y6I9"/>
<evidence type="ECO:0000256" key="5">
    <source>
        <dbReference type="ARBA" id="ARBA00022723"/>
    </source>
</evidence>
<evidence type="ECO:0000256" key="13">
    <source>
        <dbReference type="ARBA" id="ARBA00023160"/>
    </source>
</evidence>
<evidence type="ECO:0000256" key="6">
    <source>
        <dbReference type="ARBA" id="ARBA00022824"/>
    </source>
</evidence>
<dbReference type="RefSeq" id="WP_272737126.1">
    <property type="nucleotide sequence ID" value="NZ_CP116942.1"/>
</dbReference>
<keyword evidence="6" id="KW-0256">Endoplasmic reticulum</keyword>
<evidence type="ECO:0000256" key="8">
    <source>
        <dbReference type="ARBA" id="ARBA00022833"/>
    </source>
</evidence>
<keyword evidence="7" id="KW-0276">Fatty acid metabolism</keyword>
<dbReference type="EMBL" id="CP116942">
    <property type="protein sequence ID" value="WCO67605.1"/>
    <property type="molecule type" value="Genomic_DNA"/>
</dbReference>
<dbReference type="InterPro" id="IPR006694">
    <property type="entry name" value="Fatty_acid_hydroxylase"/>
</dbReference>
<sequence>MTTAATVVAALATGWALWTLAEYLLHRFAMHMLHGRGIMSREHLEHHVTSGWSFDVTHLMSWAGMLLVGAVVWAPLGGVLVGPAAGVALAVGWAFGYFFYEYQHAASHLRAPRTRYQRLVRRHHFHHHFGAPMANHGVTAPFWDHVFGTHQRPERVRVPRRLALPWLVDADGEVRPAFADDYVLVGAADPDARLLQLDRVRAFASAAPAD</sequence>
<dbReference type="PANTHER" id="PTHR12863">
    <property type="entry name" value="FATTY ACID HYDROXYLASE"/>
    <property type="match status" value="1"/>
</dbReference>
<dbReference type="KEGG" id="ima:PO878_02575"/>
<keyword evidence="17" id="KW-1185">Reference proteome</keyword>
<evidence type="ECO:0000256" key="1">
    <source>
        <dbReference type="ARBA" id="ARBA00001947"/>
    </source>
</evidence>
<dbReference type="PANTHER" id="PTHR12863:SF1">
    <property type="entry name" value="FATTY ACID 2-HYDROXYLASE"/>
    <property type="match status" value="1"/>
</dbReference>
<name>A0AAE9Y6I9_9ACTN</name>
<dbReference type="GO" id="GO:0005506">
    <property type="term" value="F:iron ion binding"/>
    <property type="evidence" value="ECO:0007669"/>
    <property type="project" value="InterPro"/>
</dbReference>
<evidence type="ECO:0000256" key="12">
    <source>
        <dbReference type="ARBA" id="ARBA00023136"/>
    </source>
</evidence>
<keyword evidence="13" id="KW-0275">Fatty acid biosynthesis</keyword>
<gene>
    <name evidence="16" type="ORF">PO878_02575</name>
</gene>
<dbReference type="InterPro" id="IPR014430">
    <property type="entry name" value="Scs7"/>
</dbReference>
<keyword evidence="4 14" id="KW-0812">Transmembrane</keyword>
<keyword evidence="5" id="KW-0479">Metal-binding</keyword>
<keyword evidence="8" id="KW-0862">Zinc</keyword>
<dbReference type="Proteomes" id="UP001216390">
    <property type="component" value="Chromosome"/>
</dbReference>
<feature type="transmembrane region" description="Helical" evidence="14">
    <location>
        <begin position="6"/>
        <end position="25"/>
    </location>
</feature>
<organism evidence="16 17">
    <name type="scientific">Iamia majanohamensis</name>
    <dbReference type="NCBI Taxonomy" id="467976"/>
    <lineage>
        <taxon>Bacteria</taxon>
        <taxon>Bacillati</taxon>
        <taxon>Actinomycetota</taxon>
        <taxon>Acidimicrobiia</taxon>
        <taxon>Acidimicrobiales</taxon>
        <taxon>Iamiaceae</taxon>
        <taxon>Iamia</taxon>
    </lineage>
</organism>
<evidence type="ECO:0000256" key="9">
    <source>
        <dbReference type="ARBA" id="ARBA00022989"/>
    </source>
</evidence>
<evidence type="ECO:0000256" key="14">
    <source>
        <dbReference type="SAM" id="Phobius"/>
    </source>
</evidence>
<feature type="transmembrane region" description="Helical" evidence="14">
    <location>
        <begin position="56"/>
        <end position="74"/>
    </location>
</feature>
<dbReference type="GO" id="GO:0006633">
    <property type="term" value="P:fatty acid biosynthetic process"/>
    <property type="evidence" value="ECO:0007669"/>
    <property type="project" value="UniProtKB-KW"/>
</dbReference>
<keyword evidence="10" id="KW-0560">Oxidoreductase</keyword>
<keyword evidence="11" id="KW-0443">Lipid metabolism</keyword>
<evidence type="ECO:0000256" key="10">
    <source>
        <dbReference type="ARBA" id="ARBA00023002"/>
    </source>
</evidence>
<feature type="domain" description="Fatty acid hydroxylase" evidence="15">
    <location>
        <begin position="13"/>
        <end position="149"/>
    </location>
</feature>
<evidence type="ECO:0000256" key="7">
    <source>
        <dbReference type="ARBA" id="ARBA00022832"/>
    </source>
</evidence>
<accession>A0AAE9Y6I9</accession>
<evidence type="ECO:0000256" key="2">
    <source>
        <dbReference type="ARBA" id="ARBA00004477"/>
    </source>
</evidence>
<comment type="subcellular location">
    <subcellularLocation>
        <location evidence="2">Endoplasmic reticulum membrane</location>
        <topology evidence="2">Multi-pass membrane protein</topology>
    </subcellularLocation>
</comment>
<protein>
    <submittedName>
        <fullName evidence="16">Sterol desaturase family protein</fullName>
    </submittedName>
</protein>
<dbReference type="GO" id="GO:0016020">
    <property type="term" value="C:membrane"/>
    <property type="evidence" value="ECO:0007669"/>
    <property type="project" value="InterPro"/>
</dbReference>
<evidence type="ECO:0000313" key="17">
    <source>
        <dbReference type="Proteomes" id="UP001216390"/>
    </source>
</evidence>
<dbReference type="Pfam" id="PF04116">
    <property type="entry name" value="FA_hydroxylase"/>
    <property type="match status" value="1"/>
</dbReference>
<keyword evidence="12 14" id="KW-0472">Membrane</keyword>
<evidence type="ECO:0000313" key="16">
    <source>
        <dbReference type="EMBL" id="WCO67605.1"/>
    </source>
</evidence>